<comment type="caution">
    <text evidence="2">The sequence shown here is derived from an EMBL/GenBank/DDBJ whole genome shotgun (WGS) entry which is preliminary data.</text>
</comment>
<reference evidence="3" key="1">
    <citation type="journal article" date="2019" name="Int. J. Syst. Evol. Microbiol.">
        <title>The Global Catalogue of Microorganisms (GCM) 10K type strain sequencing project: providing services to taxonomists for standard genome sequencing and annotation.</title>
        <authorList>
            <consortium name="The Broad Institute Genomics Platform"/>
            <consortium name="The Broad Institute Genome Sequencing Center for Infectious Disease"/>
            <person name="Wu L."/>
            <person name="Ma J."/>
        </authorList>
    </citation>
    <scope>NUCLEOTIDE SEQUENCE [LARGE SCALE GENOMIC DNA]</scope>
    <source>
        <strain evidence="3">JCM 12125</strain>
    </source>
</reference>
<dbReference type="EMBL" id="JBHSLF010000006">
    <property type="protein sequence ID" value="MFC5342944.1"/>
    <property type="molecule type" value="Genomic_DNA"/>
</dbReference>
<evidence type="ECO:0000256" key="1">
    <source>
        <dbReference type="SAM" id="MobiDB-lite"/>
    </source>
</evidence>
<gene>
    <name evidence="2" type="ORF">ACFPIE_03395</name>
</gene>
<evidence type="ECO:0000313" key="2">
    <source>
        <dbReference type="EMBL" id="MFC5342944.1"/>
    </source>
</evidence>
<dbReference type="Proteomes" id="UP001596152">
    <property type="component" value="Unassembled WGS sequence"/>
</dbReference>
<evidence type="ECO:0000313" key="3">
    <source>
        <dbReference type="Proteomes" id="UP001596152"/>
    </source>
</evidence>
<keyword evidence="3" id="KW-1185">Reference proteome</keyword>
<dbReference type="InterPro" id="IPR046732">
    <property type="entry name" value="DUF6624"/>
</dbReference>
<accession>A0ABW0FN92</accession>
<feature type="compositionally biased region" description="Basic and acidic residues" evidence="1">
    <location>
        <begin position="249"/>
        <end position="259"/>
    </location>
</feature>
<protein>
    <submittedName>
        <fullName evidence="2">DUF6624 domain-containing protein</fullName>
    </submittedName>
</protein>
<dbReference type="RefSeq" id="WP_374039529.1">
    <property type="nucleotide sequence ID" value="NZ_CP169083.1"/>
</dbReference>
<name>A0ABW0FN92_9CAUL</name>
<feature type="region of interest" description="Disordered" evidence="1">
    <location>
        <begin position="249"/>
        <end position="281"/>
    </location>
</feature>
<proteinExistence type="predicted"/>
<sequence length="281" mass="29673">MTVLLAAVAAFMLYEGSAPSAKALVKDELAVLAAGDLCAGGACESVVGPGADLASAACQANAADAMLRNVIGLLETQSPVSAADAQTALGAAFATVDQRLASLPDPASSDSRQALLYRARVDQVLLGERARAGRSDWAAQVAWRRAACEWARQNATFIAAYTDASGFGVLLDDAQEVRSAAQVLIQHSEDAALADKAITWLEAAMAEGRALNDEAAAVIDRRRIRTSGRQLYGTHFTCAEGRAVFRPELADREAADQERRRRGMSSLAEHQRDLDETCAPG</sequence>
<dbReference type="Pfam" id="PF20329">
    <property type="entry name" value="DUF6624"/>
    <property type="match status" value="1"/>
</dbReference>
<organism evidence="2 3">
    <name type="scientific">Brevundimonas staleyi</name>
    <dbReference type="NCBI Taxonomy" id="74326"/>
    <lineage>
        <taxon>Bacteria</taxon>
        <taxon>Pseudomonadati</taxon>
        <taxon>Pseudomonadota</taxon>
        <taxon>Alphaproteobacteria</taxon>
        <taxon>Caulobacterales</taxon>
        <taxon>Caulobacteraceae</taxon>
        <taxon>Brevundimonas</taxon>
    </lineage>
</organism>